<dbReference type="FunFam" id="3.40.640.10:FF:000033">
    <property type="entry name" value="Aspartate aminotransferase"/>
    <property type="match status" value="1"/>
</dbReference>
<gene>
    <name evidence="8" type="ORF">FGF67_08400</name>
</gene>
<dbReference type="OrthoDB" id="9802328at2"/>
<dbReference type="EMBL" id="VDCS01000007">
    <property type="protein sequence ID" value="TNJ44653.1"/>
    <property type="molecule type" value="Genomic_DNA"/>
</dbReference>
<dbReference type="GO" id="GO:0030170">
    <property type="term" value="F:pyridoxal phosphate binding"/>
    <property type="evidence" value="ECO:0007669"/>
    <property type="project" value="InterPro"/>
</dbReference>
<dbReference type="InterPro" id="IPR004838">
    <property type="entry name" value="NHTrfase_class1_PyrdxlP-BS"/>
</dbReference>
<dbReference type="InterPro" id="IPR015422">
    <property type="entry name" value="PyrdxlP-dep_Trfase_small"/>
</dbReference>
<dbReference type="AlphaFoldDB" id="A0A5C4SMT8"/>
<protein>
    <recommendedName>
        <fullName evidence="6">Aminotransferase</fullName>
        <ecNumber evidence="6">2.6.1.-</ecNumber>
    </recommendedName>
</protein>
<organism evidence="8 9">
    <name type="scientific">Allotamlana fucoidanivorans</name>
    <dbReference type="NCBI Taxonomy" id="2583814"/>
    <lineage>
        <taxon>Bacteria</taxon>
        <taxon>Pseudomonadati</taxon>
        <taxon>Bacteroidota</taxon>
        <taxon>Flavobacteriia</taxon>
        <taxon>Flavobacteriales</taxon>
        <taxon>Flavobacteriaceae</taxon>
        <taxon>Allotamlana</taxon>
    </lineage>
</organism>
<evidence type="ECO:0000256" key="4">
    <source>
        <dbReference type="ARBA" id="ARBA00022679"/>
    </source>
</evidence>
<dbReference type="SUPFAM" id="SSF53383">
    <property type="entry name" value="PLP-dependent transferases"/>
    <property type="match status" value="1"/>
</dbReference>
<evidence type="ECO:0000256" key="6">
    <source>
        <dbReference type="RuleBase" id="RU000481"/>
    </source>
</evidence>
<dbReference type="GO" id="GO:0008483">
    <property type="term" value="F:transaminase activity"/>
    <property type="evidence" value="ECO:0007669"/>
    <property type="project" value="UniProtKB-KW"/>
</dbReference>
<keyword evidence="4 6" id="KW-0808">Transferase</keyword>
<keyword evidence="5" id="KW-0663">Pyridoxal phosphate</keyword>
<dbReference type="InterPro" id="IPR050596">
    <property type="entry name" value="AspAT/PAT-like"/>
</dbReference>
<dbReference type="InterPro" id="IPR015424">
    <property type="entry name" value="PyrdxlP-dep_Trfase"/>
</dbReference>
<dbReference type="CDD" id="cd00609">
    <property type="entry name" value="AAT_like"/>
    <property type="match status" value="1"/>
</dbReference>
<dbReference type="Gene3D" id="3.40.640.10">
    <property type="entry name" value="Type I PLP-dependent aspartate aminotransferase-like (Major domain)"/>
    <property type="match status" value="1"/>
</dbReference>
<accession>A0A5C4SMT8</accession>
<evidence type="ECO:0000313" key="9">
    <source>
        <dbReference type="Proteomes" id="UP000308713"/>
    </source>
</evidence>
<comment type="caution">
    <text evidence="8">The sequence shown here is derived from an EMBL/GenBank/DDBJ whole genome shotgun (WGS) entry which is preliminary data.</text>
</comment>
<dbReference type="RefSeq" id="WP_139696689.1">
    <property type="nucleotide sequence ID" value="NZ_CP074074.1"/>
</dbReference>
<reference evidence="8 9" key="1">
    <citation type="submission" date="2019-05" db="EMBL/GenBank/DDBJ databases">
        <title>Tamlana fucoidanivorans sp. nov., isolated from the surface of algae collected from Fujian province in China.</title>
        <authorList>
            <person name="Li J."/>
        </authorList>
    </citation>
    <scope>NUCLEOTIDE SEQUENCE [LARGE SCALE GENOMIC DNA]</scope>
    <source>
        <strain evidence="8 9">CW2-9</strain>
    </source>
</reference>
<feature type="domain" description="Aminotransferase class I/classII large" evidence="7">
    <location>
        <begin position="31"/>
        <end position="389"/>
    </location>
</feature>
<evidence type="ECO:0000256" key="2">
    <source>
        <dbReference type="ARBA" id="ARBA00007441"/>
    </source>
</evidence>
<dbReference type="PROSITE" id="PS00105">
    <property type="entry name" value="AA_TRANSFER_CLASS_1"/>
    <property type="match status" value="1"/>
</dbReference>
<dbReference type="Pfam" id="PF00155">
    <property type="entry name" value="Aminotran_1_2"/>
    <property type="match status" value="1"/>
</dbReference>
<dbReference type="InterPro" id="IPR015421">
    <property type="entry name" value="PyrdxlP-dep_Trfase_major"/>
</dbReference>
<comment type="cofactor">
    <cofactor evidence="1 6">
        <name>pyridoxal 5'-phosphate</name>
        <dbReference type="ChEBI" id="CHEBI:597326"/>
    </cofactor>
</comment>
<dbReference type="InterPro" id="IPR004839">
    <property type="entry name" value="Aminotransferase_I/II_large"/>
</dbReference>
<proteinExistence type="inferred from homology"/>
<keyword evidence="3 6" id="KW-0032">Aminotransferase</keyword>
<evidence type="ECO:0000259" key="7">
    <source>
        <dbReference type="Pfam" id="PF00155"/>
    </source>
</evidence>
<dbReference type="Proteomes" id="UP000308713">
    <property type="component" value="Unassembled WGS sequence"/>
</dbReference>
<sequence length="394" mass="43339">MQLLSDRILNMATSATLAMAAKARELRGEGKDIIGLSLGEPDFNTPDFIKDAAIQAINDNYNSYTPVDGYAELKDAIITKFKRDNNLTYTPNQIVVSTGAKQALFNIAGVMLNDGDEVILPCPYWVSYSDIVKLFGGVPVEVKTSIDTDFKMTPEQLEAAITPKTKMMWFSSPCNPSGSVYSKEELQALVNVFEKHPDIYVVSDEIYEHINYGKGHTSIAEFESMYDRTITVNGVSKAFAMTGWRIGYIGAPEKIARACNKLQGQATSGANCIAQRAVITACNESPEKVKYMIDEFKGRRDLILGLLSDIEGFKCNVPDGAFYVFPNVSYFFGKTLKGTKINNASDFSLFLLEEALVATVTGEAFGNPDCIRISYAASTEQIIEAIKRIKEAVS</sequence>
<dbReference type="EC" id="2.6.1.-" evidence="6"/>
<evidence type="ECO:0000256" key="5">
    <source>
        <dbReference type="ARBA" id="ARBA00022898"/>
    </source>
</evidence>
<dbReference type="Gene3D" id="3.90.1150.10">
    <property type="entry name" value="Aspartate Aminotransferase, domain 1"/>
    <property type="match status" value="1"/>
</dbReference>
<dbReference type="PANTHER" id="PTHR46383:SF1">
    <property type="entry name" value="ASPARTATE AMINOTRANSFERASE"/>
    <property type="match status" value="1"/>
</dbReference>
<name>A0A5C4SMT8_9FLAO</name>
<dbReference type="PANTHER" id="PTHR46383">
    <property type="entry name" value="ASPARTATE AMINOTRANSFERASE"/>
    <property type="match status" value="1"/>
</dbReference>
<comment type="similarity">
    <text evidence="2 6">Belongs to the class-I pyridoxal-phosphate-dependent aminotransferase family.</text>
</comment>
<keyword evidence="9" id="KW-1185">Reference proteome</keyword>
<evidence type="ECO:0000256" key="1">
    <source>
        <dbReference type="ARBA" id="ARBA00001933"/>
    </source>
</evidence>
<evidence type="ECO:0000256" key="3">
    <source>
        <dbReference type="ARBA" id="ARBA00022576"/>
    </source>
</evidence>
<dbReference type="GO" id="GO:0006520">
    <property type="term" value="P:amino acid metabolic process"/>
    <property type="evidence" value="ECO:0007669"/>
    <property type="project" value="InterPro"/>
</dbReference>
<evidence type="ECO:0000313" key="8">
    <source>
        <dbReference type="EMBL" id="TNJ44653.1"/>
    </source>
</evidence>